<dbReference type="RefSeq" id="XP_033382257.1">
    <property type="nucleotide sequence ID" value="XM_033534035.1"/>
</dbReference>
<dbReference type="InterPro" id="IPR055481">
    <property type="entry name" value="DUF7053"/>
</dbReference>
<feature type="domain" description="DUF7053" evidence="1">
    <location>
        <begin position="4"/>
        <end position="136"/>
    </location>
</feature>
<dbReference type="Pfam" id="PF23155">
    <property type="entry name" value="DUF7053"/>
    <property type="match status" value="1"/>
</dbReference>
<dbReference type="EMBL" id="ML978071">
    <property type="protein sequence ID" value="KAF2013918.1"/>
    <property type="molecule type" value="Genomic_DNA"/>
</dbReference>
<evidence type="ECO:0000313" key="2">
    <source>
        <dbReference type="EMBL" id="KAF2013918.1"/>
    </source>
</evidence>
<proteinExistence type="predicted"/>
<dbReference type="Proteomes" id="UP000799778">
    <property type="component" value="Unassembled WGS sequence"/>
</dbReference>
<protein>
    <recommendedName>
        <fullName evidence="1">DUF7053 domain-containing protein</fullName>
    </recommendedName>
</protein>
<organism evidence="2 3">
    <name type="scientific">Aaosphaeria arxii CBS 175.79</name>
    <dbReference type="NCBI Taxonomy" id="1450172"/>
    <lineage>
        <taxon>Eukaryota</taxon>
        <taxon>Fungi</taxon>
        <taxon>Dikarya</taxon>
        <taxon>Ascomycota</taxon>
        <taxon>Pezizomycotina</taxon>
        <taxon>Dothideomycetes</taxon>
        <taxon>Pleosporomycetidae</taxon>
        <taxon>Pleosporales</taxon>
        <taxon>Pleosporales incertae sedis</taxon>
        <taxon>Aaosphaeria</taxon>
    </lineage>
</organism>
<accession>A0A6A5XKU5</accession>
<evidence type="ECO:0000313" key="3">
    <source>
        <dbReference type="Proteomes" id="UP000799778"/>
    </source>
</evidence>
<dbReference type="AlphaFoldDB" id="A0A6A5XKU5"/>
<name>A0A6A5XKU5_9PLEO</name>
<gene>
    <name evidence="2" type="ORF">BU24DRAFT_494294</name>
</gene>
<dbReference type="OrthoDB" id="3905686at2759"/>
<evidence type="ECO:0000259" key="1">
    <source>
        <dbReference type="Pfam" id="PF23155"/>
    </source>
</evidence>
<dbReference type="GeneID" id="54291432"/>
<keyword evidence="3" id="KW-1185">Reference proteome</keyword>
<reference evidence="2" key="1">
    <citation type="journal article" date="2020" name="Stud. Mycol.">
        <title>101 Dothideomycetes genomes: a test case for predicting lifestyles and emergence of pathogens.</title>
        <authorList>
            <person name="Haridas S."/>
            <person name="Albert R."/>
            <person name="Binder M."/>
            <person name="Bloem J."/>
            <person name="Labutti K."/>
            <person name="Salamov A."/>
            <person name="Andreopoulos B."/>
            <person name="Baker S."/>
            <person name="Barry K."/>
            <person name="Bills G."/>
            <person name="Bluhm B."/>
            <person name="Cannon C."/>
            <person name="Castanera R."/>
            <person name="Culley D."/>
            <person name="Daum C."/>
            <person name="Ezra D."/>
            <person name="Gonzalez J."/>
            <person name="Henrissat B."/>
            <person name="Kuo A."/>
            <person name="Liang C."/>
            <person name="Lipzen A."/>
            <person name="Lutzoni F."/>
            <person name="Magnuson J."/>
            <person name="Mondo S."/>
            <person name="Nolan M."/>
            <person name="Ohm R."/>
            <person name="Pangilinan J."/>
            <person name="Park H.-J."/>
            <person name="Ramirez L."/>
            <person name="Alfaro M."/>
            <person name="Sun H."/>
            <person name="Tritt A."/>
            <person name="Yoshinaga Y."/>
            <person name="Zwiers L.-H."/>
            <person name="Turgeon B."/>
            <person name="Goodwin S."/>
            <person name="Spatafora J."/>
            <person name="Crous P."/>
            <person name="Grigoriev I."/>
        </authorList>
    </citation>
    <scope>NUCLEOTIDE SEQUENCE</scope>
    <source>
        <strain evidence="2">CBS 175.79</strain>
    </source>
</reference>
<sequence length="141" mass="15107">MSTTSVSTSLPTGLSSRLVVAALHNHDLMIRTLCPALVSYNFESGNPNTQATYTVTDRKPNGLTTYKLTLTNNPTGVDSLVNANPPVGILTIAGKWRVGGGKLVEDVMIDGNFMMKKMAKGNVEKTHPGHHAMLFQLAARA</sequence>